<dbReference type="OrthoDB" id="10289196at2759"/>
<sequence length="507" mass="57105">MQVLNNAEFLPKFLSDYWPRFSKGTKLAFLRYTAELLPQLEPELFHQRLHEQAGCFSHAFPTSLKPFPTIASGQTSELISLSTTIPQQNTHRQQTLSKDAPPATLSSPQVSRQSSPTVSLSTTLSSPRVSRQLSPTESLSIALSSPRVPRQSVSQQSLRTTVKPPRRHREQKRLPRTLEDVGEVQALCRYTAELFFSRRRTAGSDLYSALKSCDDETKLSQIEFRARCFGLRHLQLYLTKNEQRSQSDQFTKQTAKAAIMDAVSHHNPTVNRSEITSNVDRFILCAKNLQRVWDKHSLSAVFLLDAGCRSYYEQNRTKEVLDKFDNRLRHDGAKTTVQIGELAEDDPWKKLETTAYEYLQYIFDEFVKWFYCSNMTPPAKRLKFSNQSQPPTEANYEAQPDEADTIPTFRSDNSMSPPGDLNAGGGYAPANDAAQDDSTGSCVDDLRLGIPTDYFTLDNMSSPYQELTSANVYAPANDAAQDDSTGSCVDDLRLGIPTDYFTLNNML</sequence>
<proteinExistence type="predicted"/>
<accession>A0A168FDK1</accession>
<name>A0A168FDK1_9HYPO</name>
<protein>
    <submittedName>
        <fullName evidence="2">Uncharacterized protein</fullName>
    </submittedName>
</protein>
<gene>
    <name evidence="2" type="ORF">BBO_09468</name>
</gene>
<evidence type="ECO:0000256" key="1">
    <source>
        <dbReference type="SAM" id="MobiDB-lite"/>
    </source>
</evidence>
<reference evidence="2 3" key="1">
    <citation type="journal article" date="2016" name="Genome Biol. Evol.">
        <title>Divergent and convergent evolution of fungal pathogenicity.</title>
        <authorList>
            <person name="Shang Y."/>
            <person name="Xiao G."/>
            <person name="Zheng P."/>
            <person name="Cen K."/>
            <person name="Zhan S."/>
            <person name="Wang C."/>
        </authorList>
    </citation>
    <scope>NUCLEOTIDE SEQUENCE [LARGE SCALE GENOMIC DNA]</scope>
    <source>
        <strain evidence="2 3">RCEF 3172</strain>
    </source>
</reference>
<comment type="caution">
    <text evidence="2">The sequence shown here is derived from an EMBL/GenBank/DDBJ whole genome shotgun (WGS) entry which is preliminary data.</text>
</comment>
<feature type="compositionally biased region" description="Low complexity" evidence="1">
    <location>
        <begin position="114"/>
        <end position="131"/>
    </location>
</feature>
<dbReference type="EMBL" id="AZHA01000093">
    <property type="protein sequence ID" value="KZZ99758.1"/>
    <property type="molecule type" value="Genomic_DNA"/>
</dbReference>
<feature type="compositionally biased region" description="Polar residues" evidence="1">
    <location>
        <begin position="132"/>
        <end position="143"/>
    </location>
</feature>
<dbReference type="AlphaFoldDB" id="A0A168FDK1"/>
<feature type="compositionally biased region" description="Polar residues" evidence="1">
    <location>
        <begin position="104"/>
        <end position="113"/>
    </location>
</feature>
<feature type="compositionally biased region" description="Polar residues" evidence="1">
    <location>
        <begin position="151"/>
        <end position="160"/>
    </location>
</feature>
<feature type="region of interest" description="Disordered" evidence="1">
    <location>
        <begin position="382"/>
        <end position="441"/>
    </location>
</feature>
<organism evidence="2 3">
    <name type="scientific">Beauveria brongniartii RCEF 3172</name>
    <dbReference type="NCBI Taxonomy" id="1081107"/>
    <lineage>
        <taxon>Eukaryota</taxon>
        <taxon>Fungi</taxon>
        <taxon>Dikarya</taxon>
        <taxon>Ascomycota</taxon>
        <taxon>Pezizomycotina</taxon>
        <taxon>Sordariomycetes</taxon>
        <taxon>Hypocreomycetidae</taxon>
        <taxon>Hypocreales</taxon>
        <taxon>Cordycipitaceae</taxon>
        <taxon>Beauveria</taxon>
        <taxon>Beauveria brongniartii</taxon>
    </lineage>
</organism>
<feature type="compositionally biased region" description="Polar residues" evidence="1">
    <location>
        <begin position="85"/>
        <end position="97"/>
    </location>
</feature>
<evidence type="ECO:0000313" key="2">
    <source>
        <dbReference type="EMBL" id="KZZ99758.1"/>
    </source>
</evidence>
<feature type="region of interest" description="Disordered" evidence="1">
    <location>
        <begin position="85"/>
        <end position="171"/>
    </location>
</feature>
<keyword evidence="3" id="KW-1185">Reference proteome</keyword>
<evidence type="ECO:0000313" key="3">
    <source>
        <dbReference type="Proteomes" id="UP000076863"/>
    </source>
</evidence>
<dbReference type="Proteomes" id="UP000076863">
    <property type="component" value="Unassembled WGS sequence"/>
</dbReference>